<dbReference type="PANTHER" id="PTHR32060:SF30">
    <property type="entry name" value="CARBOXY-TERMINAL PROCESSING PROTEASE CTPA"/>
    <property type="match status" value="1"/>
</dbReference>
<organism evidence="9 11">
    <name type="scientific">Leyella lascolaii</name>
    <dbReference type="NCBI Taxonomy" id="1776379"/>
    <lineage>
        <taxon>Bacteria</taxon>
        <taxon>Pseudomonadati</taxon>
        <taxon>Bacteroidota</taxon>
        <taxon>Bacteroidia</taxon>
        <taxon>Bacteroidales</taxon>
        <taxon>Prevotellaceae</taxon>
        <taxon>Leyella</taxon>
    </lineage>
</organism>
<dbReference type="EMBL" id="JAUEIF010000012">
    <property type="protein sequence ID" value="MDN0026115.1"/>
    <property type="molecule type" value="Genomic_DNA"/>
</dbReference>
<evidence type="ECO:0000256" key="6">
    <source>
        <dbReference type="SAM" id="SignalP"/>
    </source>
</evidence>
<comment type="similarity">
    <text evidence="1 5">Belongs to the peptidase S41A family.</text>
</comment>
<feature type="domain" description="PDZ" evidence="7">
    <location>
        <begin position="95"/>
        <end position="152"/>
    </location>
</feature>
<dbReference type="GO" id="GO:0007165">
    <property type="term" value="P:signal transduction"/>
    <property type="evidence" value="ECO:0007669"/>
    <property type="project" value="TreeGrafter"/>
</dbReference>
<feature type="signal peptide" evidence="6">
    <location>
        <begin position="1"/>
        <end position="19"/>
    </location>
</feature>
<dbReference type="GO" id="GO:0008236">
    <property type="term" value="F:serine-type peptidase activity"/>
    <property type="evidence" value="ECO:0007669"/>
    <property type="project" value="UniProtKB-KW"/>
</dbReference>
<keyword evidence="4 5" id="KW-0720">Serine protease</keyword>
<evidence type="ECO:0000313" key="10">
    <source>
        <dbReference type="Proteomes" id="UP001167831"/>
    </source>
</evidence>
<accession>A0AAW7JLH8</accession>
<dbReference type="InterPro" id="IPR041489">
    <property type="entry name" value="PDZ_6"/>
</dbReference>
<evidence type="ECO:0000313" key="11">
    <source>
        <dbReference type="Proteomes" id="UP001168478"/>
    </source>
</evidence>
<dbReference type="CDD" id="cd07560">
    <property type="entry name" value="Peptidase_S41_CPP"/>
    <property type="match status" value="1"/>
</dbReference>
<evidence type="ECO:0000256" key="2">
    <source>
        <dbReference type="ARBA" id="ARBA00022670"/>
    </source>
</evidence>
<name>A0AAW7JLH8_9BACT</name>
<comment type="caution">
    <text evidence="9">The sequence shown here is derived from an EMBL/GenBank/DDBJ whole genome shotgun (WGS) entry which is preliminary data.</text>
</comment>
<evidence type="ECO:0000259" key="7">
    <source>
        <dbReference type="PROSITE" id="PS50106"/>
    </source>
</evidence>
<dbReference type="InterPro" id="IPR004447">
    <property type="entry name" value="Peptidase_S41A"/>
</dbReference>
<reference evidence="9" key="1">
    <citation type="submission" date="2023-06" db="EMBL/GenBank/DDBJ databases">
        <authorList>
            <person name="Zeman M."/>
            <person name="Kubasova T."/>
            <person name="Jahodarova E."/>
            <person name="Nykrynova M."/>
            <person name="Rychlik I."/>
        </authorList>
    </citation>
    <scope>NUCLEOTIDE SEQUENCE</scope>
    <source>
        <strain evidence="9">ET15</strain>
        <strain evidence="8">ET37</strain>
    </source>
</reference>
<reference evidence="9" key="2">
    <citation type="submission" date="2023-08" db="EMBL/GenBank/DDBJ databases">
        <title>Identification and characterization of horizontal gene transfer across gut microbiota members of farm animals based on homology search.</title>
        <authorList>
            <person name="Schwarzerova J."/>
            <person name="Nykrynova M."/>
            <person name="Jureckova K."/>
            <person name="Cejkova D."/>
            <person name="Rychlik I."/>
        </authorList>
    </citation>
    <scope>NUCLEOTIDE SEQUENCE</scope>
    <source>
        <strain evidence="9">ET15</strain>
        <strain evidence="8">ET37</strain>
    </source>
</reference>
<evidence type="ECO:0000256" key="1">
    <source>
        <dbReference type="ARBA" id="ARBA00009179"/>
    </source>
</evidence>
<dbReference type="NCBIfam" id="TIGR00225">
    <property type="entry name" value="prc"/>
    <property type="match status" value="1"/>
</dbReference>
<keyword evidence="6" id="KW-0732">Signal</keyword>
<dbReference type="Proteomes" id="UP001168478">
    <property type="component" value="Unassembled WGS sequence"/>
</dbReference>
<dbReference type="InterPro" id="IPR029045">
    <property type="entry name" value="ClpP/crotonase-like_dom_sf"/>
</dbReference>
<dbReference type="InterPro" id="IPR036034">
    <property type="entry name" value="PDZ_sf"/>
</dbReference>
<dbReference type="Proteomes" id="UP001167831">
    <property type="component" value="Unassembled WGS sequence"/>
</dbReference>
<sequence length="559" mass="63047">MRKNILFCVMLLGAVTALAQKNDDHNFKVAKNLDVFNAIYKNLDLMYVDTLDADEVIGNGIKAMLRSLDPYTEYYPEDKSAEFKQMLTGKYAGIGSIISYNFTLKRVVINEPYENMPAAEVGLKKGDIILSIDGEDMTDKTNAYVSEHLRGTAGTTLELKIHRPTTGKDMTFKIQRKAIQMPDLPYYGMQDGDIGYIDLDSYIGENCAKDFRRAFIDLKKQGAKGLVLDLRNNGGGSVQEALSILNIFIPKNTDLLSMKGKMQRSNRDYKTTVEPIDTVMPIVVLVNGITASASEITSGALQDLDRAVIMGTRTYGKGLVQVPNVQLPYNGNLKLTTAKYFTPSGRCIQAINYKHSQGGYTEHVPDSLTREFRTRNGRIVHDGGGIEPDIKIEPDSLPNIAYYLQRVDTTDLMFNYVVDYIKAHPTIAPAAEFEISDSDYEQFKQRVIASSFTYDRVSEKCLEELVKLAKFEGYYEDAKPEFEALEKKLSHNIAKDLDFDYNKRMIKQILSSDIVTAYYFQRGAIENALRYDKQMKEAIRLLRSPEEYAAILKPKNEGK</sequence>
<dbReference type="Gene3D" id="3.90.226.10">
    <property type="entry name" value="2-enoyl-CoA Hydratase, Chain A, domain 1"/>
    <property type="match status" value="1"/>
</dbReference>
<feature type="chain" id="PRO_5043868734" evidence="6">
    <location>
        <begin position="20"/>
        <end position="559"/>
    </location>
</feature>
<dbReference type="AlphaFoldDB" id="A0AAW7JLH8"/>
<dbReference type="Gene3D" id="3.30.750.44">
    <property type="match status" value="1"/>
</dbReference>
<evidence type="ECO:0000256" key="5">
    <source>
        <dbReference type="RuleBase" id="RU004404"/>
    </source>
</evidence>
<gene>
    <name evidence="8" type="ORF">QVN81_11325</name>
    <name evidence="9" type="ORF">QVN84_11385</name>
</gene>
<dbReference type="CDD" id="cd06782">
    <property type="entry name" value="cpPDZ_CPP-like"/>
    <property type="match status" value="1"/>
</dbReference>
<keyword evidence="2 5" id="KW-0645">Protease</keyword>
<dbReference type="PROSITE" id="PS50106">
    <property type="entry name" value="PDZ"/>
    <property type="match status" value="1"/>
</dbReference>
<dbReference type="SUPFAM" id="SSF50156">
    <property type="entry name" value="PDZ domain-like"/>
    <property type="match status" value="1"/>
</dbReference>
<dbReference type="SUPFAM" id="SSF52096">
    <property type="entry name" value="ClpP/crotonase"/>
    <property type="match status" value="1"/>
</dbReference>
<dbReference type="GO" id="GO:0004175">
    <property type="term" value="F:endopeptidase activity"/>
    <property type="evidence" value="ECO:0007669"/>
    <property type="project" value="TreeGrafter"/>
</dbReference>
<dbReference type="PANTHER" id="PTHR32060">
    <property type="entry name" value="TAIL-SPECIFIC PROTEASE"/>
    <property type="match status" value="1"/>
</dbReference>
<dbReference type="InterPro" id="IPR005151">
    <property type="entry name" value="Tail-specific_protease"/>
</dbReference>
<dbReference type="GO" id="GO:0006508">
    <property type="term" value="P:proteolysis"/>
    <property type="evidence" value="ECO:0007669"/>
    <property type="project" value="UniProtKB-KW"/>
</dbReference>
<proteinExistence type="inferred from homology"/>
<protein>
    <submittedName>
        <fullName evidence="9">S41 family peptidase</fullName>
    </submittedName>
</protein>
<dbReference type="GO" id="GO:0030288">
    <property type="term" value="C:outer membrane-bounded periplasmic space"/>
    <property type="evidence" value="ECO:0007669"/>
    <property type="project" value="TreeGrafter"/>
</dbReference>
<keyword evidence="10" id="KW-1185">Reference proteome</keyword>
<dbReference type="EMBL" id="JAUEIE010000014">
    <property type="protein sequence ID" value="MDN0023600.1"/>
    <property type="molecule type" value="Genomic_DNA"/>
</dbReference>
<dbReference type="SMART" id="SM00245">
    <property type="entry name" value="TSPc"/>
    <property type="match status" value="1"/>
</dbReference>
<dbReference type="InterPro" id="IPR001478">
    <property type="entry name" value="PDZ"/>
</dbReference>
<dbReference type="RefSeq" id="WP_068855000.1">
    <property type="nucleotide sequence ID" value="NZ_CALUKV010000003.1"/>
</dbReference>
<dbReference type="Gene3D" id="2.30.42.10">
    <property type="match status" value="1"/>
</dbReference>
<evidence type="ECO:0000256" key="3">
    <source>
        <dbReference type="ARBA" id="ARBA00022801"/>
    </source>
</evidence>
<evidence type="ECO:0000313" key="9">
    <source>
        <dbReference type="EMBL" id="MDN0026115.1"/>
    </source>
</evidence>
<evidence type="ECO:0000256" key="4">
    <source>
        <dbReference type="ARBA" id="ARBA00022825"/>
    </source>
</evidence>
<dbReference type="Pfam" id="PF03572">
    <property type="entry name" value="Peptidase_S41"/>
    <property type="match status" value="1"/>
</dbReference>
<evidence type="ECO:0000313" key="8">
    <source>
        <dbReference type="EMBL" id="MDN0023600.1"/>
    </source>
</evidence>
<dbReference type="Pfam" id="PF17820">
    <property type="entry name" value="PDZ_6"/>
    <property type="match status" value="1"/>
</dbReference>
<keyword evidence="3 5" id="KW-0378">Hydrolase</keyword>
<dbReference type="SMART" id="SM00228">
    <property type="entry name" value="PDZ"/>
    <property type="match status" value="1"/>
</dbReference>